<dbReference type="AlphaFoldDB" id="A0AA88RZY1"/>
<dbReference type="EMBL" id="JAVXUO010000749">
    <property type="protein sequence ID" value="KAK2989366.1"/>
    <property type="molecule type" value="Genomic_DNA"/>
</dbReference>
<reference evidence="2" key="1">
    <citation type="submission" date="2022-12" db="EMBL/GenBank/DDBJ databases">
        <title>Draft genome assemblies for two species of Escallonia (Escalloniales).</title>
        <authorList>
            <person name="Chanderbali A."/>
            <person name="Dervinis C."/>
            <person name="Anghel I."/>
            <person name="Soltis D."/>
            <person name="Soltis P."/>
            <person name="Zapata F."/>
        </authorList>
    </citation>
    <scope>NUCLEOTIDE SEQUENCE</scope>
    <source>
        <strain evidence="2">UCBG92.1500</strain>
        <tissue evidence="2">Leaf</tissue>
    </source>
</reference>
<protein>
    <recommendedName>
        <fullName evidence="1">UBC core domain-containing protein</fullName>
    </recommendedName>
</protein>
<comment type="caution">
    <text evidence="2">The sequence shown here is derived from an EMBL/GenBank/DDBJ whole genome shotgun (WGS) entry which is preliminary data.</text>
</comment>
<dbReference type="Pfam" id="PF00179">
    <property type="entry name" value="UQ_con"/>
    <property type="match status" value="1"/>
</dbReference>
<dbReference type="InterPro" id="IPR016135">
    <property type="entry name" value="UBQ-conjugating_enzyme/RWD"/>
</dbReference>
<evidence type="ECO:0000313" key="2">
    <source>
        <dbReference type="EMBL" id="KAK2989366.1"/>
    </source>
</evidence>
<proteinExistence type="predicted"/>
<dbReference type="Gene3D" id="3.10.110.10">
    <property type="entry name" value="Ubiquitin Conjugating Enzyme"/>
    <property type="match status" value="1"/>
</dbReference>
<accession>A0AA88RZY1</accession>
<name>A0AA88RZY1_9ASTE</name>
<evidence type="ECO:0000259" key="1">
    <source>
        <dbReference type="PROSITE" id="PS50127"/>
    </source>
</evidence>
<sequence length="88" mass="10355">MGWMMQMIYSCSIGHGLLLVPHNTFHEGRIYQLKLFCGEEYPDPSPTVRFQTGINRSCFHQETGTVEPSLFTMLADWQREHIMEDRIY</sequence>
<dbReference type="SUPFAM" id="SSF54495">
    <property type="entry name" value="UBC-like"/>
    <property type="match status" value="1"/>
</dbReference>
<dbReference type="PROSITE" id="PS50127">
    <property type="entry name" value="UBC_2"/>
    <property type="match status" value="1"/>
</dbReference>
<keyword evidence="3" id="KW-1185">Reference proteome</keyword>
<dbReference type="InterPro" id="IPR000608">
    <property type="entry name" value="UBC"/>
</dbReference>
<gene>
    <name evidence="2" type="ORF">RJ640_005828</name>
</gene>
<evidence type="ECO:0000313" key="3">
    <source>
        <dbReference type="Proteomes" id="UP001187471"/>
    </source>
</evidence>
<organism evidence="2 3">
    <name type="scientific">Escallonia rubra</name>
    <dbReference type="NCBI Taxonomy" id="112253"/>
    <lineage>
        <taxon>Eukaryota</taxon>
        <taxon>Viridiplantae</taxon>
        <taxon>Streptophyta</taxon>
        <taxon>Embryophyta</taxon>
        <taxon>Tracheophyta</taxon>
        <taxon>Spermatophyta</taxon>
        <taxon>Magnoliopsida</taxon>
        <taxon>eudicotyledons</taxon>
        <taxon>Gunneridae</taxon>
        <taxon>Pentapetalae</taxon>
        <taxon>asterids</taxon>
        <taxon>campanulids</taxon>
        <taxon>Escalloniales</taxon>
        <taxon>Escalloniaceae</taxon>
        <taxon>Escallonia</taxon>
    </lineage>
</organism>
<feature type="domain" description="UBC core" evidence="1">
    <location>
        <begin position="1"/>
        <end position="88"/>
    </location>
</feature>
<dbReference type="Proteomes" id="UP001187471">
    <property type="component" value="Unassembled WGS sequence"/>
</dbReference>